<dbReference type="RefSeq" id="WP_342831578.1">
    <property type="nucleotide sequence ID" value="NZ_JBANDC010000026.1"/>
</dbReference>
<dbReference type="InterPro" id="IPR026881">
    <property type="entry name" value="WYL_dom"/>
</dbReference>
<evidence type="ECO:0000313" key="4">
    <source>
        <dbReference type="EMBL" id="MEM4990557.1"/>
    </source>
</evidence>
<dbReference type="PANTHER" id="PTHR34580:SF3">
    <property type="entry name" value="PROTEIN PAFB"/>
    <property type="match status" value="1"/>
</dbReference>
<dbReference type="InterPro" id="IPR036388">
    <property type="entry name" value="WH-like_DNA-bd_sf"/>
</dbReference>
<gene>
    <name evidence="4" type="ORF">V8G57_24430</name>
</gene>
<dbReference type="PANTHER" id="PTHR34580">
    <property type="match status" value="1"/>
</dbReference>
<dbReference type="Pfam" id="PF25583">
    <property type="entry name" value="WCX"/>
    <property type="match status" value="1"/>
</dbReference>
<dbReference type="Pfam" id="PF13280">
    <property type="entry name" value="WYL"/>
    <property type="match status" value="1"/>
</dbReference>
<keyword evidence="1" id="KW-0805">Transcription regulation</keyword>
<dbReference type="Proteomes" id="UP001495910">
    <property type="component" value="Unassembled WGS sequence"/>
</dbReference>
<name>A0ABU9Q2W1_9BURK</name>
<comment type="caution">
    <text evidence="4">The sequence shown here is derived from an EMBL/GenBank/DDBJ whole genome shotgun (WGS) entry which is preliminary data.</text>
</comment>
<dbReference type="InterPro" id="IPR051534">
    <property type="entry name" value="CBASS_pafABC_assoc_protein"/>
</dbReference>
<feature type="domain" description="HTH deoR-type" evidence="3">
    <location>
        <begin position="4"/>
        <end position="63"/>
    </location>
</feature>
<dbReference type="PROSITE" id="PS52050">
    <property type="entry name" value="WYL"/>
    <property type="match status" value="1"/>
</dbReference>
<keyword evidence="5" id="KW-1185">Reference proteome</keyword>
<dbReference type="Gene3D" id="1.10.10.10">
    <property type="entry name" value="Winged helix-like DNA-binding domain superfamily/Winged helix DNA-binding domain"/>
    <property type="match status" value="1"/>
</dbReference>
<proteinExistence type="predicted"/>
<accession>A0ABU9Q2W1</accession>
<dbReference type="InterPro" id="IPR057727">
    <property type="entry name" value="WCX_dom"/>
</dbReference>
<dbReference type="InterPro" id="IPR013196">
    <property type="entry name" value="HTH_11"/>
</dbReference>
<sequence length="316" mass="34340">MSKPAIRMLAVLELLQTHDRISGVELARRLEVDGRTLRRYIAGLEELGIPVMSELGRHGGYSLVAGFKLPPMMLTNDEALAMSLGLIAAESMGMAATVSAVASAQAKLERVLPAQLKQRVRALSETATIDKAAAVAGASQETLAAIASGAEARRSVRFAYQSGLGEASTRTFDPYGLVFRGGAWYASGMCQLRRQLRSFRLDRMQQVELTAERFKRPADFDSAAYLAHSIATMPRAHAVEVLLHTDLQAAAAELGRSVGLLEPRQDSVLLRTSTDSIPWFARQLARLPFSFEVREPQALLAAVHAHGQHLLQIRAG</sequence>
<dbReference type="EMBL" id="JBANDC010000026">
    <property type="protein sequence ID" value="MEM4990557.1"/>
    <property type="molecule type" value="Genomic_DNA"/>
</dbReference>
<dbReference type="InterPro" id="IPR001034">
    <property type="entry name" value="DeoR_HTH"/>
</dbReference>
<evidence type="ECO:0000313" key="5">
    <source>
        <dbReference type="Proteomes" id="UP001495910"/>
    </source>
</evidence>
<dbReference type="PIRSF" id="PIRSF016838">
    <property type="entry name" value="PafC"/>
    <property type="match status" value="1"/>
</dbReference>
<dbReference type="InterPro" id="IPR028349">
    <property type="entry name" value="PafC-like"/>
</dbReference>
<evidence type="ECO:0000256" key="1">
    <source>
        <dbReference type="ARBA" id="ARBA00023015"/>
    </source>
</evidence>
<dbReference type="Pfam" id="PF08279">
    <property type="entry name" value="HTH_11"/>
    <property type="match status" value="1"/>
</dbReference>
<protein>
    <submittedName>
        <fullName evidence="4">YafY family protein</fullName>
    </submittedName>
</protein>
<dbReference type="InterPro" id="IPR036390">
    <property type="entry name" value="WH_DNA-bd_sf"/>
</dbReference>
<evidence type="ECO:0000256" key="2">
    <source>
        <dbReference type="ARBA" id="ARBA00023163"/>
    </source>
</evidence>
<dbReference type="SUPFAM" id="SSF46785">
    <property type="entry name" value="Winged helix' DNA-binding domain"/>
    <property type="match status" value="1"/>
</dbReference>
<reference evidence="4 5" key="1">
    <citation type="submission" date="2024-02" db="EMBL/GenBank/DDBJ databases">
        <title>Draft genome sequence of Collimonas sp. strain H4R21, an effective mineral-weathering bacterial strain isolated from the beech rhizosphere.</title>
        <authorList>
            <person name="Morin E."/>
            <person name="Uroz S."/>
            <person name="Leveau J.H.J."/>
            <person name="Kumar R."/>
            <person name="Rey M.W."/>
            <person name="Pham J."/>
        </authorList>
    </citation>
    <scope>NUCLEOTIDE SEQUENCE [LARGE SCALE GENOMIC DNA]</scope>
    <source>
        <strain evidence="4 5">H4R21</strain>
    </source>
</reference>
<dbReference type="PROSITE" id="PS51000">
    <property type="entry name" value="HTH_DEOR_2"/>
    <property type="match status" value="1"/>
</dbReference>
<evidence type="ECO:0000259" key="3">
    <source>
        <dbReference type="PROSITE" id="PS51000"/>
    </source>
</evidence>
<organism evidence="4 5">
    <name type="scientific">Collimonas rhizosphaerae</name>
    <dbReference type="NCBI Taxonomy" id="3126357"/>
    <lineage>
        <taxon>Bacteria</taxon>
        <taxon>Pseudomonadati</taxon>
        <taxon>Pseudomonadota</taxon>
        <taxon>Betaproteobacteria</taxon>
        <taxon>Burkholderiales</taxon>
        <taxon>Oxalobacteraceae</taxon>
        <taxon>Collimonas</taxon>
    </lineage>
</organism>
<keyword evidence="2" id="KW-0804">Transcription</keyword>